<dbReference type="PROSITE" id="PS50835">
    <property type="entry name" value="IG_LIKE"/>
    <property type="match status" value="2"/>
</dbReference>
<dbReference type="InterPro" id="IPR050413">
    <property type="entry name" value="TCR_beta_variable"/>
</dbReference>
<dbReference type="Proteomes" id="UP001205998">
    <property type="component" value="Unassembled WGS sequence"/>
</dbReference>
<evidence type="ECO:0000256" key="2">
    <source>
        <dbReference type="ARBA" id="ARBA00022859"/>
    </source>
</evidence>
<keyword evidence="5" id="KW-1185">Reference proteome</keyword>
<dbReference type="GO" id="GO:0002376">
    <property type="term" value="P:immune system process"/>
    <property type="evidence" value="ECO:0007669"/>
    <property type="project" value="UniProtKB-KW"/>
</dbReference>
<evidence type="ECO:0000256" key="1">
    <source>
        <dbReference type="ARBA" id="ARBA00022729"/>
    </source>
</evidence>
<dbReference type="PANTHER" id="PTHR23268:SF102">
    <property type="entry name" value="IMMUNOGLOBULIN V-SET DOMAIN-CONTAINING PROTEIN"/>
    <property type="match status" value="1"/>
</dbReference>
<dbReference type="InterPro" id="IPR013106">
    <property type="entry name" value="Ig_V-set"/>
</dbReference>
<feature type="non-terminal residue" evidence="4">
    <location>
        <position position="1"/>
    </location>
</feature>
<dbReference type="Gene3D" id="2.60.40.10">
    <property type="entry name" value="Immunoglobulins"/>
    <property type="match status" value="2"/>
</dbReference>
<gene>
    <name evidence="4" type="ORF">C0J50_21487</name>
</gene>
<dbReference type="InterPro" id="IPR003599">
    <property type="entry name" value="Ig_sub"/>
</dbReference>
<organism evidence="4 5">
    <name type="scientific">Silurus asotus</name>
    <name type="common">Amur catfish</name>
    <name type="synonym">Parasilurus asotus</name>
    <dbReference type="NCBI Taxonomy" id="30991"/>
    <lineage>
        <taxon>Eukaryota</taxon>
        <taxon>Metazoa</taxon>
        <taxon>Chordata</taxon>
        <taxon>Craniata</taxon>
        <taxon>Vertebrata</taxon>
        <taxon>Euteleostomi</taxon>
        <taxon>Actinopterygii</taxon>
        <taxon>Neopterygii</taxon>
        <taxon>Teleostei</taxon>
        <taxon>Ostariophysi</taxon>
        <taxon>Siluriformes</taxon>
        <taxon>Siluridae</taxon>
        <taxon>Silurus</taxon>
    </lineage>
</organism>
<dbReference type="EMBL" id="MU551677">
    <property type="protein sequence ID" value="KAI5618816.1"/>
    <property type="molecule type" value="Genomic_DNA"/>
</dbReference>
<dbReference type="PANTHER" id="PTHR23268">
    <property type="entry name" value="T-CELL RECEPTOR BETA CHAIN"/>
    <property type="match status" value="1"/>
</dbReference>
<dbReference type="AlphaFoldDB" id="A0AAD5AMA9"/>
<keyword evidence="1" id="KW-0732">Signal</keyword>
<dbReference type="SMART" id="SM00406">
    <property type="entry name" value="IGv"/>
    <property type="match status" value="2"/>
</dbReference>
<dbReference type="InterPro" id="IPR013783">
    <property type="entry name" value="Ig-like_fold"/>
</dbReference>
<dbReference type="SMART" id="SM00409">
    <property type="entry name" value="IG"/>
    <property type="match status" value="2"/>
</dbReference>
<comment type="caution">
    <text evidence="4">The sequence shown here is derived from an EMBL/GenBank/DDBJ whole genome shotgun (WGS) entry which is preliminary data.</text>
</comment>
<dbReference type="GO" id="GO:0005886">
    <property type="term" value="C:plasma membrane"/>
    <property type="evidence" value="ECO:0007669"/>
    <property type="project" value="TreeGrafter"/>
</dbReference>
<protein>
    <recommendedName>
        <fullName evidence="3">Ig-like domain-containing protein</fullName>
    </recommendedName>
</protein>
<dbReference type="InterPro" id="IPR007110">
    <property type="entry name" value="Ig-like_dom"/>
</dbReference>
<dbReference type="SUPFAM" id="SSF48726">
    <property type="entry name" value="Immunoglobulin"/>
    <property type="match status" value="2"/>
</dbReference>
<evidence type="ECO:0000259" key="3">
    <source>
        <dbReference type="PROSITE" id="PS50835"/>
    </source>
</evidence>
<feature type="domain" description="Ig-like" evidence="3">
    <location>
        <begin position="1"/>
        <end position="106"/>
    </location>
</feature>
<evidence type="ECO:0000313" key="5">
    <source>
        <dbReference type="Proteomes" id="UP001205998"/>
    </source>
</evidence>
<dbReference type="Pfam" id="PF07686">
    <property type="entry name" value="V-set"/>
    <property type="match status" value="2"/>
</dbReference>
<keyword evidence="2" id="KW-0391">Immunity</keyword>
<sequence length="219" mass="25143">KDVFQTPTDLFRKHEESAQLQCSHQILGYDRILWYKQSQNRDYQFKGYNFLTEFQLEPEFNNQMTLTGNGDSKGTLTIKSPTFNDSAKYFCAAFTLTRSHTQQRVSMCTVFITISATLLSLAGSAVCSVFQNPPDLIKYKEEFVEMICEHTVKNYDRILWYKHNQDTGFQYIGYLNTFIPRTEPEFETKITLSGDGNKNSSLTIKSVSVNDSAVYFCAA</sequence>
<dbReference type="InterPro" id="IPR036179">
    <property type="entry name" value="Ig-like_dom_sf"/>
</dbReference>
<proteinExistence type="predicted"/>
<feature type="domain" description="Ig-like" evidence="3">
    <location>
        <begin position="144"/>
        <end position="219"/>
    </location>
</feature>
<name>A0AAD5AMA9_SILAS</name>
<dbReference type="GO" id="GO:0007166">
    <property type="term" value="P:cell surface receptor signaling pathway"/>
    <property type="evidence" value="ECO:0007669"/>
    <property type="project" value="TreeGrafter"/>
</dbReference>
<feature type="non-terminal residue" evidence="4">
    <location>
        <position position="219"/>
    </location>
</feature>
<accession>A0AAD5AMA9</accession>
<reference evidence="4" key="1">
    <citation type="submission" date="2018-07" db="EMBL/GenBank/DDBJ databases">
        <title>Comparative genomics of catfishes provides insights into carnivory and benthic adaptation.</title>
        <authorList>
            <person name="Zhang Y."/>
            <person name="Wang D."/>
            <person name="Peng Z."/>
            <person name="Zheng S."/>
            <person name="Shao F."/>
            <person name="Tao W."/>
        </authorList>
    </citation>
    <scope>NUCLEOTIDE SEQUENCE</scope>
    <source>
        <strain evidence="4">Chongqing</strain>
    </source>
</reference>
<evidence type="ECO:0000313" key="4">
    <source>
        <dbReference type="EMBL" id="KAI5618816.1"/>
    </source>
</evidence>